<evidence type="ECO:0000313" key="2">
    <source>
        <dbReference type="EMBL" id="GAA0856170.1"/>
    </source>
</evidence>
<dbReference type="InterPro" id="IPR026950">
    <property type="entry name" value="Caps_assemb_Wzi"/>
</dbReference>
<evidence type="ECO:0000256" key="1">
    <source>
        <dbReference type="SAM" id="SignalP"/>
    </source>
</evidence>
<protein>
    <submittedName>
        <fullName evidence="2">Capsule assembly Wzi family protein</fullName>
    </submittedName>
</protein>
<proteinExistence type="predicted"/>
<feature type="chain" id="PRO_5045789333" evidence="1">
    <location>
        <begin position="21"/>
        <end position="486"/>
    </location>
</feature>
<dbReference type="RefSeq" id="WP_343858758.1">
    <property type="nucleotide sequence ID" value="NZ_BAAAFD010000004.1"/>
</dbReference>
<evidence type="ECO:0000313" key="3">
    <source>
        <dbReference type="Proteomes" id="UP001500359"/>
    </source>
</evidence>
<keyword evidence="1" id="KW-0732">Signal</keyword>
<accession>A0ABN1LHK5</accession>
<gene>
    <name evidence="2" type="ORF">GCM10009114_17120</name>
</gene>
<dbReference type="Proteomes" id="UP001500359">
    <property type="component" value="Unassembled WGS sequence"/>
</dbReference>
<keyword evidence="3" id="KW-1185">Reference proteome</keyword>
<dbReference type="Gene3D" id="2.40.160.130">
    <property type="entry name" value="Capsule assembly protein Wzi"/>
    <property type="match status" value="1"/>
</dbReference>
<feature type="signal peptide" evidence="1">
    <location>
        <begin position="1"/>
        <end position="20"/>
    </location>
</feature>
<dbReference type="InterPro" id="IPR038636">
    <property type="entry name" value="Wzi_sf"/>
</dbReference>
<name>A0ABN1LHK5_9ALTE</name>
<comment type="caution">
    <text evidence="2">The sequence shown here is derived from an EMBL/GenBank/DDBJ whole genome shotgun (WGS) entry which is preliminary data.</text>
</comment>
<sequence length="486" mass="53953">MLSRVVHCCILIVSVLSFNAKSSPWIGTTDPQLHYDVQILTDHGYLHAVANTFPIPWKGISSQIKALNPAEMPEVAAVSARRLSHYLILQKRNETLATVTAYGANERSRFASFDGQQGEKGRLNFSTETRFERLAMKISVNFEPGGEKNYDQSFVAYQFGNWNLRLGSIDQWWGPAHANSLILSNNARPIPTLALSRSSTVTSSSPWLSFLGPWYATAQVGQLEDSRDVPDAKIWASRFSANPIEGLELGLSWLAVWGGDGQPDRFSDFFKVLTFHKRCSDGQDNCDQSRQTHVGSHLAGLDFKYTFSAMNHPVSVYGQFVDEGDSSEFNVSNNASSIGVSSYLMGAKVYLEASDTNVSCDNAIVDVTNCFYESGTYSSGYRYYTRELGDNSESDAKMLSLGYLKHFANGDVIEAAIRRIDIDDGNLSSESQFGLTEKITQISGYYQTVWGNWQLKFGGVLDSSKVNQQGTDHDVSIFTELKYSLQ</sequence>
<dbReference type="Pfam" id="PF14052">
    <property type="entry name" value="Caps_assemb_Wzi"/>
    <property type="match status" value="1"/>
</dbReference>
<organism evidence="2 3">
    <name type="scientific">Aliiglaciecola litoralis</name>
    <dbReference type="NCBI Taxonomy" id="582857"/>
    <lineage>
        <taxon>Bacteria</taxon>
        <taxon>Pseudomonadati</taxon>
        <taxon>Pseudomonadota</taxon>
        <taxon>Gammaproteobacteria</taxon>
        <taxon>Alteromonadales</taxon>
        <taxon>Alteromonadaceae</taxon>
        <taxon>Aliiglaciecola</taxon>
    </lineage>
</organism>
<dbReference type="EMBL" id="BAAAFD010000004">
    <property type="protein sequence ID" value="GAA0856170.1"/>
    <property type="molecule type" value="Genomic_DNA"/>
</dbReference>
<reference evidence="2 3" key="1">
    <citation type="journal article" date="2019" name="Int. J. Syst. Evol. Microbiol.">
        <title>The Global Catalogue of Microorganisms (GCM) 10K type strain sequencing project: providing services to taxonomists for standard genome sequencing and annotation.</title>
        <authorList>
            <consortium name="The Broad Institute Genomics Platform"/>
            <consortium name="The Broad Institute Genome Sequencing Center for Infectious Disease"/>
            <person name="Wu L."/>
            <person name="Ma J."/>
        </authorList>
    </citation>
    <scope>NUCLEOTIDE SEQUENCE [LARGE SCALE GENOMIC DNA]</scope>
    <source>
        <strain evidence="2 3">JCM 15896</strain>
    </source>
</reference>